<protein>
    <recommendedName>
        <fullName evidence="9">NADH:flavin oxidoreductase/NADH oxidase N-terminal domain-containing protein</fullName>
    </recommendedName>
</protein>
<evidence type="ECO:0000256" key="6">
    <source>
        <dbReference type="ARBA" id="ARBA00023002"/>
    </source>
</evidence>
<dbReference type="Pfam" id="PF00724">
    <property type="entry name" value="Oxidored_FMN"/>
    <property type="match status" value="1"/>
</dbReference>
<comment type="cofactor">
    <cofactor evidence="2">
        <name>[4Fe-4S] cluster</name>
        <dbReference type="ChEBI" id="CHEBI:49883"/>
    </cofactor>
</comment>
<evidence type="ECO:0000256" key="1">
    <source>
        <dbReference type="ARBA" id="ARBA00001917"/>
    </source>
</evidence>
<evidence type="ECO:0000313" key="10">
    <source>
        <dbReference type="EMBL" id="QUI22104.1"/>
    </source>
</evidence>
<dbReference type="GO" id="GO:0016491">
    <property type="term" value="F:oxidoreductase activity"/>
    <property type="evidence" value="ECO:0007669"/>
    <property type="project" value="UniProtKB-KW"/>
</dbReference>
<reference evidence="10" key="1">
    <citation type="submission" date="2020-07" db="EMBL/GenBank/DDBJ databases">
        <title>Vallitalea pronyensis genome.</title>
        <authorList>
            <person name="Postec A."/>
        </authorList>
    </citation>
    <scope>NUCLEOTIDE SEQUENCE</scope>
    <source>
        <strain evidence="10">FatNI3</strain>
    </source>
</reference>
<dbReference type="RefSeq" id="WP_212697582.1">
    <property type="nucleotide sequence ID" value="NZ_CP058649.1"/>
</dbReference>
<evidence type="ECO:0000313" key="11">
    <source>
        <dbReference type="Proteomes" id="UP000683246"/>
    </source>
</evidence>
<evidence type="ECO:0000256" key="5">
    <source>
        <dbReference type="ARBA" id="ARBA00022723"/>
    </source>
</evidence>
<evidence type="ECO:0000256" key="3">
    <source>
        <dbReference type="ARBA" id="ARBA00022630"/>
    </source>
</evidence>
<evidence type="ECO:0000259" key="9">
    <source>
        <dbReference type="Pfam" id="PF00724"/>
    </source>
</evidence>
<dbReference type="Proteomes" id="UP000683246">
    <property type="component" value="Chromosome"/>
</dbReference>
<keyword evidence="4" id="KW-0288">FMN</keyword>
<gene>
    <name evidence="10" type="ORF">HZI73_07235</name>
</gene>
<keyword evidence="5" id="KW-0479">Metal-binding</keyword>
<comment type="cofactor">
    <cofactor evidence="1">
        <name>FMN</name>
        <dbReference type="ChEBI" id="CHEBI:58210"/>
    </cofactor>
</comment>
<dbReference type="PANTHER" id="PTHR42917:SF2">
    <property type="entry name" value="2,4-DIENOYL-COA REDUCTASE [(2E)-ENOYL-COA-PRODUCING]"/>
    <property type="match status" value="1"/>
</dbReference>
<dbReference type="GO" id="GO:0046872">
    <property type="term" value="F:metal ion binding"/>
    <property type="evidence" value="ECO:0007669"/>
    <property type="project" value="UniProtKB-KW"/>
</dbReference>
<dbReference type="InterPro" id="IPR013785">
    <property type="entry name" value="Aldolase_TIM"/>
</dbReference>
<evidence type="ECO:0000256" key="7">
    <source>
        <dbReference type="ARBA" id="ARBA00023004"/>
    </source>
</evidence>
<accession>A0A8J8MI87</accession>
<keyword evidence="6" id="KW-0560">Oxidoreductase</keyword>
<dbReference type="SUPFAM" id="SSF51395">
    <property type="entry name" value="FMN-linked oxidoreductases"/>
    <property type="match status" value="1"/>
</dbReference>
<dbReference type="Gene3D" id="3.20.20.70">
    <property type="entry name" value="Aldolase class I"/>
    <property type="match status" value="1"/>
</dbReference>
<dbReference type="InterPro" id="IPR051793">
    <property type="entry name" value="NADH:flavin_oxidoreductase"/>
</dbReference>
<proteinExistence type="predicted"/>
<dbReference type="EMBL" id="CP058649">
    <property type="protein sequence ID" value="QUI22104.1"/>
    <property type="molecule type" value="Genomic_DNA"/>
</dbReference>
<sequence>MESLQACEDMKLFSPVKIGKQVLKNRIVMAPMVTYHLDHKQSNKDKIMQYYQERLENPIGMLVSQSIFVPKLGVAMEKFEDTYHWFVEALNENCKKHGTKCVIQLSYDSPSYYEDGFVDVTNYSQEELLELKNKYIDCIKLLLTWDVDGIELHGAHGYFMNMMNAIETNKRKDQFGLGKMSYTFLKEIIESVRPFLGDKMLTYRLGLSNDEVENIKMSQFLQEMKIDSIHYSYGIPKPKHIELNAFAEYFDVVKMSIRTSEHIKVPTIFSNEIRTLNRAENLLKHTKAELIAFGRPFLADANFINHALTDLNYKPCISCKKCRWFYEPDNCVQKK</sequence>
<feature type="domain" description="NADH:flavin oxidoreductase/NADH oxidase N-terminal" evidence="9">
    <location>
        <begin position="11"/>
        <end position="309"/>
    </location>
</feature>
<dbReference type="GO" id="GO:0010181">
    <property type="term" value="F:FMN binding"/>
    <property type="evidence" value="ECO:0007669"/>
    <property type="project" value="InterPro"/>
</dbReference>
<keyword evidence="11" id="KW-1185">Reference proteome</keyword>
<evidence type="ECO:0000256" key="8">
    <source>
        <dbReference type="ARBA" id="ARBA00023014"/>
    </source>
</evidence>
<keyword evidence="3" id="KW-0285">Flavoprotein</keyword>
<evidence type="ECO:0000256" key="4">
    <source>
        <dbReference type="ARBA" id="ARBA00022643"/>
    </source>
</evidence>
<dbReference type="InterPro" id="IPR001155">
    <property type="entry name" value="OxRdtase_FMN_N"/>
</dbReference>
<dbReference type="KEGG" id="vpy:HZI73_07235"/>
<evidence type="ECO:0000256" key="2">
    <source>
        <dbReference type="ARBA" id="ARBA00001966"/>
    </source>
</evidence>
<dbReference type="PANTHER" id="PTHR42917">
    <property type="entry name" value="2,4-DIENOYL-COA REDUCTASE"/>
    <property type="match status" value="1"/>
</dbReference>
<dbReference type="GO" id="GO:0051536">
    <property type="term" value="F:iron-sulfur cluster binding"/>
    <property type="evidence" value="ECO:0007669"/>
    <property type="project" value="UniProtKB-KW"/>
</dbReference>
<dbReference type="AlphaFoldDB" id="A0A8J8MI87"/>
<name>A0A8J8MI87_9FIRM</name>
<organism evidence="10 11">
    <name type="scientific">Vallitalea pronyensis</name>
    <dbReference type="NCBI Taxonomy" id="1348613"/>
    <lineage>
        <taxon>Bacteria</taxon>
        <taxon>Bacillati</taxon>
        <taxon>Bacillota</taxon>
        <taxon>Clostridia</taxon>
        <taxon>Lachnospirales</taxon>
        <taxon>Vallitaleaceae</taxon>
        <taxon>Vallitalea</taxon>
    </lineage>
</organism>
<keyword evidence="7" id="KW-0408">Iron</keyword>
<keyword evidence="8" id="KW-0411">Iron-sulfur</keyword>